<dbReference type="InterPro" id="IPR023353">
    <property type="entry name" value="LemA-like_dom_sf"/>
</dbReference>
<evidence type="ECO:0000313" key="7">
    <source>
        <dbReference type="EMBL" id="KKN91820.1"/>
    </source>
</evidence>
<protein>
    <recommendedName>
        <fullName evidence="8">LemA family protein</fullName>
    </recommendedName>
</protein>
<comment type="similarity">
    <text evidence="2">Belongs to the LemA family.</text>
</comment>
<evidence type="ECO:0000256" key="6">
    <source>
        <dbReference type="SAM" id="Phobius"/>
    </source>
</evidence>
<evidence type="ECO:0000256" key="5">
    <source>
        <dbReference type="ARBA" id="ARBA00023136"/>
    </source>
</evidence>
<reference evidence="7" key="1">
    <citation type="journal article" date="2015" name="Nature">
        <title>Complex archaea that bridge the gap between prokaryotes and eukaryotes.</title>
        <authorList>
            <person name="Spang A."/>
            <person name="Saw J.H."/>
            <person name="Jorgensen S.L."/>
            <person name="Zaremba-Niedzwiedzka K."/>
            <person name="Martijn J."/>
            <person name="Lind A.E."/>
            <person name="van Eijk R."/>
            <person name="Schleper C."/>
            <person name="Guy L."/>
            <person name="Ettema T.J."/>
        </authorList>
    </citation>
    <scope>NUCLEOTIDE SEQUENCE</scope>
</reference>
<proteinExistence type="inferred from homology"/>
<dbReference type="Gene3D" id="1.20.1440.20">
    <property type="entry name" value="LemA-like domain"/>
    <property type="match status" value="1"/>
</dbReference>
<keyword evidence="4 6" id="KW-1133">Transmembrane helix</keyword>
<dbReference type="InterPro" id="IPR007156">
    <property type="entry name" value="MamQ_LemA"/>
</dbReference>
<gene>
    <name evidence="7" type="ORF">LCGC14_0214940</name>
</gene>
<evidence type="ECO:0008006" key="8">
    <source>
        <dbReference type="Google" id="ProtNLM"/>
    </source>
</evidence>
<name>A0A0F9UF51_9ZZZZ</name>
<dbReference type="PANTHER" id="PTHR34478">
    <property type="entry name" value="PROTEIN LEMA"/>
    <property type="match status" value="1"/>
</dbReference>
<accession>A0A0F9UF51</accession>
<dbReference type="PANTHER" id="PTHR34478:SF2">
    <property type="entry name" value="MEMBRANE PROTEIN"/>
    <property type="match status" value="1"/>
</dbReference>
<sequence length="214" mass="24758">MYSFGVGVEKIQEQSIINERSLKKDNFIIMISTPIILLVISAVIVLWAILTYNRLITLRSRTREAWSDIDVQLKRRYNLIPNLVETVKGYATHEREVFEKVTEARGRAMGAQTIKEKGEAENFLSNTLKSLFAVAENYPQLRAAENFLELQRELRDTEDKVQAARRFYNGNVRDLNIKIESFPANVIANTFRFTKMDFFEIEEAASREPVSVKF</sequence>
<organism evidence="7">
    <name type="scientific">marine sediment metagenome</name>
    <dbReference type="NCBI Taxonomy" id="412755"/>
    <lineage>
        <taxon>unclassified sequences</taxon>
        <taxon>metagenomes</taxon>
        <taxon>ecological metagenomes</taxon>
    </lineage>
</organism>
<evidence type="ECO:0000256" key="4">
    <source>
        <dbReference type="ARBA" id="ARBA00022989"/>
    </source>
</evidence>
<keyword evidence="5 6" id="KW-0472">Membrane</keyword>
<dbReference type="AlphaFoldDB" id="A0A0F9UF51"/>
<evidence type="ECO:0000256" key="1">
    <source>
        <dbReference type="ARBA" id="ARBA00004167"/>
    </source>
</evidence>
<evidence type="ECO:0000256" key="2">
    <source>
        <dbReference type="ARBA" id="ARBA00008854"/>
    </source>
</evidence>
<dbReference type="GO" id="GO:0016020">
    <property type="term" value="C:membrane"/>
    <property type="evidence" value="ECO:0007669"/>
    <property type="project" value="UniProtKB-SubCell"/>
</dbReference>
<evidence type="ECO:0000256" key="3">
    <source>
        <dbReference type="ARBA" id="ARBA00022692"/>
    </source>
</evidence>
<dbReference type="Pfam" id="PF04011">
    <property type="entry name" value="LemA"/>
    <property type="match status" value="1"/>
</dbReference>
<comment type="caution">
    <text evidence="7">The sequence shown here is derived from an EMBL/GenBank/DDBJ whole genome shotgun (WGS) entry which is preliminary data.</text>
</comment>
<comment type="subcellular location">
    <subcellularLocation>
        <location evidence="1">Membrane</location>
        <topology evidence="1">Single-pass membrane protein</topology>
    </subcellularLocation>
</comment>
<keyword evidence="3 6" id="KW-0812">Transmembrane</keyword>
<feature type="transmembrane region" description="Helical" evidence="6">
    <location>
        <begin position="27"/>
        <end position="50"/>
    </location>
</feature>
<dbReference type="EMBL" id="LAZR01000100">
    <property type="protein sequence ID" value="KKN91820.1"/>
    <property type="molecule type" value="Genomic_DNA"/>
</dbReference>
<dbReference type="SUPFAM" id="SSF140478">
    <property type="entry name" value="LemA-like"/>
    <property type="match status" value="1"/>
</dbReference>